<dbReference type="STRING" id="1324314.BVG16_30200"/>
<feature type="compositionally biased region" description="Low complexity" evidence="1">
    <location>
        <begin position="57"/>
        <end position="72"/>
    </location>
</feature>
<evidence type="ECO:0000259" key="3">
    <source>
        <dbReference type="Pfam" id="PF17898"/>
    </source>
</evidence>
<dbReference type="AlphaFoldDB" id="A0A1T2WZS6"/>
<feature type="domain" description="Spore germination GerD central core" evidence="3">
    <location>
        <begin position="76"/>
        <end position="184"/>
    </location>
</feature>
<keyword evidence="5" id="KW-1185">Reference proteome</keyword>
<feature type="signal peptide" evidence="2">
    <location>
        <begin position="1"/>
        <end position="20"/>
    </location>
</feature>
<dbReference type="PROSITE" id="PS51257">
    <property type="entry name" value="PROKAR_LIPOPROTEIN"/>
    <property type="match status" value="1"/>
</dbReference>
<dbReference type="EMBL" id="MSZX01000022">
    <property type="protein sequence ID" value="OPA73081.1"/>
    <property type="molecule type" value="Genomic_DNA"/>
</dbReference>
<name>A0A1T2WZS6_9BACL</name>
<sequence length="232" mass="24538">MRIVYVTKFILVCTLTLMLAACGSDQSGQSAQPDYKEMKTMVIDILKTDEAQKAIEQSSGSSGSSQMQMLSSPTGKEQIRSAVKDTLTSPDYSKEMQKIMTDPKFAGEFATAINKDNKKIHKELIKDPTYQASVADILKSPDVQKSYLDLTKTPEFRKQIMAVVKESMSSPLFKMQVMELLTKVVQEELQPKESGQKGGKQGQSSGGGGGGSSGGGEGGGGGGGSSGGSSGS</sequence>
<reference evidence="4 5" key="1">
    <citation type="submission" date="2017-01" db="EMBL/GenBank/DDBJ databases">
        <title>Genome analysis of Paenibacillus selenitrireducens ES3-24.</title>
        <authorList>
            <person name="Xu D."/>
            <person name="Yao R."/>
            <person name="Zheng S."/>
        </authorList>
    </citation>
    <scope>NUCLEOTIDE SEQUENCE [LARGE SCALE GENOMIC DNA]</scope>
    <source>
        <strain evidence="4 5">ES3-24</strain>
    </source>
</reference>
<dbReference type="InterPro" id="IPR041262">
    <property type="entry name" value="GerD_central"/>
</dbReference>
<evidence type="ECO:0000256" key="1">
    <source>
        <dbReference type="SAM" id="MobiDB-lite"/>
    </source>
</evidence>
<evidence type="ECO:0000313" key="4">
    <source>
        <dbReference type="EMBL" id="OPA73081.1"/>
    </source>
</evidence>
<evidence type="ECO:0000256" key="2">
    <source>
        <dbReference type="SAM" id="SignalP"/>
    </source>
</evidence>
<feature type="region of interest" description="Disordered" evidence="1">
    <location>
        <begin position="188"/>
        <end position="232"/>
    </location>
</feature>
<evidence type="ECO:0000313" key="5">
    <source>
        <dbReference type="Proteomes" id="UP000190188"/>
    </source>
</evidence>
<accession>A0A1T2WZS6</accession>
<dbReference type="RefSeq" id="WP_078502923.1">
    <property type="nucleotide sequence ID" value="NZ_MSZX01000022.1"/>
</dbReference>
<organism evidence="4 5">
    <name type="scientific">Paenibacillus selenitireducens</name>
    <dbReference type="NCBI Taxonomy" id="1324314"/>
    <lineage>
        <taxon>Bacteria</taxon>
        <taxon>Bacillati</taxon>
        <taxon>Bacillota</taxon>
        <taxon>Bacilli</taxon>
        <taxon>Bacillales</taxon>
        <taxon>Paenibacillaceae</taxon>
        <taxon>Paenibacillus</taxon>
    </lineage>
</organism>
<protein>
    <submittedName>
        <fullName evidence="4">Spore gernimation protein</fullName>
    </submittedName>
</protein>
<dbReference type="Pfam" id="PF17898">
    <property type="entry name" value="GerD"/>
    <property type="match status" value="1"/>
</dbReference>
<comment type="caution">
    <text evidence="4">The sequence shown here is derived from an EMBL/GenBank/DDBJ whole genome shotgun (WGS) entry which is preliminary data.</text>
</comment>
<keyword evidence="2" id="KW-0732">Signal</keyword>
<dbReference type="OrthoDB" id="2375836at2"/>
<gene>
    <name evidence="4" type="ORF">BVG16_30200</name>
</gene>
<dbReference type="NCBIfam" id="NF040801">
    <property type="entry name" value="spore_GerD"/>
    <property type="match status" value="1"/>
</dbReference>
<feature type="compositionally biased region" description="Gly residues" evidence="1">
    <location>
        <begin position="196"/>
        <end position="232"/>
    </location>
</feature>
<feature type="region of interest" description="Disordered" evidence="1">
    <location>
        <begin position="54"/>
        <end position="76"/>
    </location>
</feature>
<feature type="chain" id="PRO_5013137481" evidence="2">
    <location>
        <begin position="21"/>
        <end position="232"/>
    </location>
</feature>
<dbReference type="Proteomes" id="UP000190188">
    <property type="component" value="Unassembled WGS sequence"/>
</dbReference>
<proteinExistence type="predicted"/>